<dbReference type="Proteomes" id="UP000254701">
    <property type="component" value="Unassembled WGS sequence"/>
</dbReference>
<evidence type="ECO:0000313" key="2">
    <source>
        <dbReference type="EMBL" id="SUU91569.1"/>
    </source>
</evidence>
<evidence type="ECO:0000313" key="3">
    <source>
        <dbReference type="Proteomes" id="UP000254701"/>
    </source>
</evidence>
<feature type="domain" description="Methyltransferase" evidence="1">
    <location>
        <begin position="45"/>
        <end position="142"/>
    </location>
</feature>
<dbReference type="Pfam" id="PF13649">
    <property type="entry name" value="Methyltransf_25"/>
    <property type="match status" value="1"/>
</dbReference>
<dbReference type="SUPFAM" id="SSF53335">
    <property type="entry name" value="S-adenosyl-L-methionine-dependent methyltransferases"/>
    <property type="match status" value="1"/>
</dbReference>
<keyword evidence="2" id="KW-0489">Methyltransferase</keyword>
<sequence length="199" mass="21979">MAANDTLSFLMAWATAPLKVASITPSSSSLATLMTQELGPETGPVLELGAGTGPFTRAMLARGIRESDMTLIEFNSDFAHLLRCRFPKSRVLEMDAAELRYRPIYDGPVAGAAVSGLPFLAIPPRQTLAILEGIFANLRPEGALYLFTYGFRCPIDQPLLDRLDLEVTRIGHTFRNLPPAAVYRITRMKPAKSYDWRFS</sequence>
<dbReference type="EMBL" id="UFSM01000001">
    <property type="protein sequence ID" value="SUU91569.1"/>
    <property type="molecule type" value="Genomic_DNA"/>
</dbReference>
<dbReference type="InterPro" id="IPR041698">
    <property type="entry name" value="Methyltransf_25"/>
</dbReference>
<dbReference type="GO" id="GO:0008168">
    <property type="term" value="F:methyltransferase activity"/>
    <property type="evidence" value="ECO:0007669"/>
    <property type="project" value="UniProtKB-KW"/>
</dbReference>
<keyword evidence="2" id="KW-0808">Transferase</keyword>
<name>A0A380WRI1_AMIAI</name>
<organism evidence="2 3">
    <name type="scientific">Aminobacter aminovorans</name>
    <name type="common">Chelatobacter heintzii</name>
    <dbReference type="NCBI Taxonomy" id="83263"/>
    <lineage>
        <taxon>Bacteria</taxon>
        <taxon>Pseudomonadati</taxon>
        <taxon>Pseudomonadota</taxon>
        <taxon>Alphaproteobacteria</taxon>
        <taxon>Hyphomicrobiales</taxon>
        <taxon>Phyllobacteriaceae</taxon>
        <taxon>Aminobacter</taxon>
    </lineage>
</organism>
<evidence type="ECO:0000259" key="1">
    <source>
        <dbReference type="Pfam" id="PF13649"/>
    </source>
</evidence>
<dbReference type="GO" id="GO:0032259">
    <property type="term" value="P:methylation"/>
    <property type="evidence" value="ECO:0007669"/>
    <property type="project" value="UniProtKB-KW"/>
</dbReference>
<dbReference type="Gene3D" id="3.40.50.150">
    <property type="entry name" value="Vaccinia Virus protein VP39"/>
    <property type="match status" value="1"/>
</dbReference>
<proteinExistence type="predicted"/>
<reference evidence="2 3" key="1">
    <citation type="submission" date="2018-06" db="EMBL/GenBank/DDBJ databases">
        <authorList>
            <consortium name="Pathogen Informatics"/>
            <person name="Doyle S."/>
        </authorList>
    </citation>
    <scope>NUCLEOTIDE SEQUENCE [LARGE SCALE GENOMIC DNA]</scope>
    <source>
        <strain evidence="2 3">NCTC10684</strain>
    </source>
</reference>
<dbReference type="InterPro" id="IPR029063">
    <property type="entry name" value="SAM-dependent_MTases_sf"/>
</dbReference>
<dbReference type="AlphaFoldDB" id="A0A380WRI1"/>
<gene>
    <name evidence="2" type="ORF">NCTC10684_04838</name>
</gene>
<dbReference type="CDD" id="cd02440">
    <property type="entry name" value="AdoMet_MTases"/>
    <property type="match status" value="1"/>
</dbReference>
<accession>A0A380WRI1</accession>
<protein>
    <submittedName>
        <fullName evidence="2">Phospholipid N-methyltransferase</fullName>
    </submittedName>
</protein>
<dbReference type="OrthoDB" id="9805585at2"/>